<reference evidence="2 3" key="1">
    <citation type="journal article" date="2020" name="Phytopathology">
        <title>Genome Sequence Resources of Colletotrichum truncatum, C. plurivorum, C. musicola, and C. sojae: Four Species Pathogenic to Soybean (Glycine max).</title>
        <authorList>
            <person name="Rogerio F."/>
            <person name="Boufleur T.R."/>
            <person name="Ciampi-Guillardi M."/>
            <person name="Sukno S.A."/>
            <person name="Thon M.R."/>
            <person name="Massola Junior N.S."/>
            <person name="Baroncelli R."/>
        </authorList>
    </citation>
    <scope>NUCLEOTIDE SEQUENCE [LARGE SCALE GENOMIC DNA]</scope>
    <source>
        <strain evidence="2 3">LFN0009</strain>
    </source>
</reference>
<keyword evidence="3" id="KW-1185">Reference proteome</keyword>
<feature type="region of interest" description="Disordered" evidence="1">
    <location>
        <begin position="80"/>
        <end position="106"/>
    </location>
</feature>
<dbReference type="AlphaFoldDB" id="A0A8H6JN17"/>
<organism evidence="2 3">
    <name type="scientific">Colletotrichum sojae</name>
    <dbReference type="NCBI Taxonomy" id="2175907"/>
    <lineage>
        <taxon>Eukaryota</taxon>
        <taxon>Fungi</taxon>
        <taxon>Dikarya</taxon>
        <taxon>Ascomycota</taxon>
        <taxon>Pezizomycotina</taxon>
        <taxon>Sordariomycetes</taxon>
        <taxon>Hypocreomycetidae</taxon>
        <taxon>Glomerellales</taxon>
        <taxon>Glomerellaceae</taxon>
        <taxon>Colletotrichum</taxon>
        <taxon>Colletotrichum orchidearum species complex</taxon>
    </lineage>
</organism>
<sequence>MKTQPTTNTKKKSTVDIHSFRRAMRPGPRCYRRRAARTGGRALAVGLIIALTEETALRRRAGLGNACVTSSPVGRCCDPTFRGRLPPPPGRERDRSVCLTDNDGASPPHPVFRREICAGPML</sequence>
<protein>
    <submittedName>
        <fullName evidence="2">Uncharacterized protein</fullName>
    </submittedName>
</protein>
<accession>A0A8H6JN17</accession>
<dbReference type="Proteomes" id="UP000652219">
    <property type="component" value="Unassembled WGS sequence"/>
</dbReference>
<evidence type="ECO:0000313" key="3">
    <source>
        <dbReference type="Proteomes" id="UP000652219"/>
    </source>
</evidence>
<feature type="region of interest" description="Disordered" evidence="1">
    <location>
        <begin position="1"/>
        <end position="27"/>
    </location>
</feature>
<name>A0A8H6JN17_9PEZI</name>
<gene>
    <name evidence="2" type="ORF">CSOJ01_03058</name>
</gene>
<evidence type="ECO:0000313" key="2">
    <source>
        <dbReference type="EMBL" id="KAF6816209.1"/>
    </source>
</evidence>
<proteinExistence type="predicted"/>
<comment type="caution">
    <text evidence="2">The sequence shown here is derived from an EMBL/GenBank/DDBJ whole genome shotgun (WGS) entry which is preliminary data.</text>
</comment>
<evidence type="ECO:0000256" key="1">
    <source>
        <dbReference type="SAM" id="MobiDB-lite"/>
    </source>
</evidence>
<dbReference type="EMBL" id="WIGN01000029">
    <property type="protein sequence ID" value="KAF6816209.1"/>
    <property type="molecule type" value="Genomic_DNA"/>
</dbReference>